<sequence length="142" mass="14850">MKITLPDGRTVYEGPAMDLADFPDELPLGVEVSYGPDEIRAQIRQRIDERAGDSLSRLGTTSDAAALAVFGLASLVAKLSTAGSLAEVRAAAEPFAAMSADFLAKVEAGDVKLPFMAKGIEATIAEIETRATAVTEALTPPE</sequence>
<organism evidence="1 2">
    <name type="scientific">Candidatus Rhodobacter oscarellae</name>
    <dbReference type="NCBI Taxonomy" id="1675527"/>
    <lineage>
        <taxon>Bacteria</taxon>
        <taxon>Pseudomonadati</taxon>
        <taxon>Pseudomonadota</taxon>
        <taxon>Alphaproteobacteria</taxon>
        <taxon>Rhodobacterales</taxon>
        <taxon>Rhodobacter group</taxon>
        <taxon>Rhodobacter</taxon>
    </lineage>
</organism>
<name>A0A0J9E2Q4_9RHOB</name>
<dbReference type="EMBL" id="LFTY01000002">
    <property type="protein sequence ID" value="KMW56987.1"/>
    <property type="molecule type" value="Genomic_DNA"/>
</dbReference>
<evidence type="ECO:0000313" key="1">
    <source>
        <dbReference type="EMBL" id="KMW56987.1"/>
    </source>
</evidence>
<dbReference type="Proteomes" id="UP000037178">
    <property type="component" value="Unassembled WGS sequence"/>
</dbReference>
<keyword evidence="2" id="KW-1185">Reference proteome</keyword>
<dbReference type="STRING" id="1675527.AIOL_001945"/>
<dbReference type="PATRIC" id="fig|1675527.3.peg.2044"/>
<comment type="caution">
    <text evidence="1">The sequence shown here is derived from an EMBL/GenBank/DDBJ whole genome shotgun (WGS) entry which is preliminary data.</text>
</comment>
<dbReference type="RefSeq" id="WP_049642787.1">
    <property type="nucleotide sequence ID" value="NZ_LFTY01000002.1"/>
</dbReference>
<accession>A0A0J9E2Q4</accession>
<protein>
    <submittedName>
        <fullName evidence="1">Uncharacterized protein</fullName>
    </submittedName>
</protein>
<evidence type="ECO:0000313" key="2">
    <source>
        <dbReference type="Proteomes" id="UP000037178"/>
    </source>
</evidence>
<reference evidence="1 2" key="1">
    <citation type="submission" date="2015-06" db="EMBL/GenBank/DDBJ databases">
        <title>Draft genome sequence of an Alphaproteobacteria species associated to the Mediterranean sponge Oscarella lobularis.</title>
        <authorList>
            <person name="Jourda C."/>
            <person name="Santini S."/>
            <person name="Claverie J.-M."/>
        </authorList>
    </citation>
    <scope>NUCLEOTIDE SEQUENCE [LARGE SCALE GENOMIC DNA]</scope>
    <source>
        <strain evidence="1">IGS</strain>
    </source>
</reference>
<proteinExistence type="predicted"/>
<dbReference type="AlphaFoldDB" id="A0A0J9E2Q4"/>
<gene>
    <name evidence="1" type="ORF">AIOL_001945</name>
</gene>